<accession>A0A4P6FFC7</accession>
<sequence length="112" mass="10848">MKAVLLTGAGIAVADGTVLGVALGVGSTSVAVAALAVGLASAFVLGWLTPAASVLEPPLVTLGTRPTPEPAEPEPEPAPLPLPVPAAAEAAPELLPDRAPVARHAMPTPAAA</sequence>
<evidence type="ECO:0000313" key="4">
    <source>
        <dbReference type="Proteomes" id="UP000292118"/>
    </source>
</evidence>
<reference evidence="3 4" key="1">
    <citation type="submission" date="2019-01" db="EMBL/GenBank/DDBJ databases">
        <title>Genome sequencing of strain FW10M-9.</title>
        <authorList>
            <person name="Heo J."/>
            <person name="Kim S.-J."/>
            <person name="Kim J.-S."/>
            <person name="Hong S.-B."/>
            <person name="Kwon S.-W."/>
        </authorList>
    </citation>
    <scope>NUCLEOTIDE SEQUENCE [LARGE SCALE GENOMIC DNA]</scope>
    <source>
        <strain evidence="3 4">FW10M-9</strain>
    </source>
</reference>
<gene>
    <name evidence="3" type="ORF">ET471_03975</name>
</gene>
<name>A0A4P6FFC7_9MICO</name>
<evidence type="ECO:0000313" key="3">
    <source>
        <dbReference type="EMBL" id="QAY69298.1"/>
    </source>
</evidence>
<feature type="compositionally biased region" description="Low complexity" evidence="1">
    <location>
        <begin position="85"/>
        <end position="94"/>
    </location>
</feature>
<protein>
    <submittedName>
        <fullName evidence="3">Uncharacterized protein</fullName>
    </submittedName>
</protein>
<dbReference type="RefSeq" id="WP_129186698.1">
    <property type="nucleotide sequence ID" value="NZ_CP035493.1"/>
</dbReference>
<proteinExistence type="predicted"/>
<dbReference type="AlphaFoldDB" id="A0A4P6FFC7"/>
<evidence type="ECO:0000256" key="1">
    <source>
        <dbReference type="SAM" id="MobiDB-lite"/>
    </source>
</evidence>
<dbReference type="KEGG" id="xya:ET471_03975"/>
<keyword evidence="2" id="KW-0472">Membrane</keyword>
<feature type="transmembrane region" description="Helical" evidence="2">
    <location>
        <begin position="30"/>
        <end position="48"/>
    </location>
</feature>
<keyword evidence="4" id="KW-1185">Reference proteome</keyword>
<feature type="region of interest" description="Disordered" evidence="1">
    <location>
        <begin position="63"/>
        <end position="112"/>
    </location>
</feature>
<keyword evidence="2" id="KW-1133">Transmembrane helix</keyword>
<organism evidence="3 4">
    <name type="scientific">Xylanimonas protaetiae</name>
    <dbReference type="NCBI Taxonomy" id="2509457"/>
    <lineage>
        <taxon>Bacteria</taxon>
        <taxon>Bacillati</taxon>
        <taxon>Actinomycetota</taxon>
        <taxon>Actinomycetes</taxon>
        <taxon>Micrococcales</taxon>
        <taxon>Promicromonosporaceae</taxon>
        <taxon>Xylanimonas</taxon>
    </lineage>
</organism>
<dbReference type="EMBL" id="CP035493">
    <property type="protein sequence ID" value="QAY69298.1"/>
    <property type="molecule type" value="Genomic_DNA"/>
</dbReference>
<dbReference type="Proteomes" id="UP000292118">
    <property type="component" value="Chromosome"/>
</dbReference>
<keyword evidence="2" id="KW-0812">Transmembrane</keyword>
<evidence type="ECO:0000256" key="2">
    <source>
        <dbReference type="SAM" id="Phobius"/>
    </source>
</evidence>